<organism evidence="1 2">
    <name type="scientific">Caballeronia glathei</name>
    <dbReference type="NCBI Taxonomy" id="60547"/>
    <lineage>
        <taxon>Bacteria</taxon>
        <taxon>Pseudomonadati</taxon>
        <taxon>Pseudomonadota</taxon>
        <taxon>Betaproteobacteria</taxon>
        <taxon>Burkholderiales</taxon>
        <taxon>Burkholderiaceae</taxon>
        <taxon>Caballeronia</taxon>
    </lineage>
</organism>
<comment type="caution">
    <text evidence="1">The sequence shown here is derived from an EMBL/GenBank/DDBJ whole genome shotgun (WGS) entry which is preliminary data.</text>
</comment>
<dbReference type="AlphaFoldDB" id="A0A069PK99"/>
<reference evidence="1 2" key="1">
    <citation type="submission" date="2014-03" db="EMBL/GenBank/DDBJ databases">
        <title>Draft Genome Sequences of Four Burkholderia Strains.</title>
        <authorList>
            <person name="Liu X.Y."/>
            <person name="Li C.X."/>
            <person name="Xu J.H."/>
        </authorList>
    </citation>
    <scope>NUCLEOTIDE SEQUENCE [LARGE SCALE GENOMIC DNA]</scope>
    <source>
        <strain evidence="1 2">DSM 50014</strain>
    </source>
</reference>
<evidence type="ECO:0000313" key="2">
    <source>
        <dbReference type="Proteomes" id="UP000027466"/>
    </source>
</evidence>
<evidence type="ECO:0000313" key="1">
    <source>
        <dbReference type="EMBL" id="KDR37726.1"/>
    </source>
</evidence>
<gene>
    <name evidence="1" type="ORF">BG61_08535</name>
</gene>
<dbReference type="EMBL" id="JFHC01000150">
    <property type="protein sequence ID" value="KDR37726.1"/>
    <property type="molecule type" value="Genomic_DNA"/>
</dbReference>
<protein>
    <submittedName>
        <fullName evidence="1">Uncharacterized protein</fullName>
    </submittedName>
</protein>
<keyword evidence="2" id="KW-1185">Reference proteome</keyword>
<name>A0A069PK99_9BURK</name>
<proteinExistence type="predicted"/>
<sequence>MCNPWLLQFFVDKKCHMVVTGGDREILIEVRNRRPAMPPSALYRILKLLSGIPGGAKLGRLTRQHWSGT</sequence>
<accession>A0A069PK99</accession>
<dbReference type="Proteomes" id="UP000027466">
    <property type="component" value="Unassembled WGS sequence"/>
</dbReference>